<keyword evidence="1" id="KW-0812">Transmembrane</keyword>
<dbReference type="OrthoDB" id="97306at2157"/>
<reference evidence="2 3" key="2">
    <citation type="journal article" date="2015" name="Genome Announc.">
        <title>Complete Genome Sequence of Hyperthermophilic Piezophilic Archaeon Palaeococcus pacificus DY20341T, Isolated from Deep-Sea Hydrothermal Sediments.</title>
        <authorList>
            <person name="Zeng X."/>
            <person name="Jebbar M."/>
            <person name="Shao Z."/>
        </authorList>
    </citation>
    <scope>NUCLEOTIDE SEQUENCE [LARGE SCALE GENOMIC DNA]</scope>
    <source>
        <strain evidence="2 3">DY20341</strain>
    </source>
</reference>
<keyword evidence="1" id="KW-1133">Transmembrane helix</keyword>
<dbReference type="AlphaFoldDB" id="A0A075LRS6"/>
<dbReference type="PANTHER" id="PTHR35902">
    <property type="entry name" value="S-LAYER DOMAIN-LIKE PROTEIN-RELATED"/>
    <property type="match status" value="1"/>
</dbReference>
<evidence type="ECO:0008006" key="4">
    <source>
        <dbReference type="Google" id="ProtNLM"/>
    </source>
</evidence>
<dbReference type="KEGG" id="ppac:PAP_00925"/>
<evidence type="ECO:0000313" key="2">
    <source>
        <dbReference type="EMBL" id="AIF68627.1"/>
    </source>
</evidence>
<name>A0A075LRS6_9EURY</name>
<dbReference type="PANTHER" id="PTHR35902:SF6">
    <property type="entry name" value="CONSERVED WITHIN P. AEROPHILUM"/>
    <property type="match status" value="1"/>
</dbReference>
<sequence>MRKLAFILIVLLVIPSFSLGNEEYMTSFQGYLGIGDNLTFGNYTLTFIDVLNPNAVNERVLFKIRDNSVFEEKEFSLRDGESFEYKDVKVELIYTTLEDNPRAVIRIYSKPVDIYYGKAYERNIFRYGPISFSIVEIENETLLARYLKGDEIDYRYLNVGNYYWHELQISIDEIANKSATIRLKAPKYVRFSIVKGAEISIEEVSFDEVEIGSPFTLNLTLKNVGDKEARFISVYLYSTENVNVEAQRQQTLLPTVVLPEVTSSLPFAAYKGSPIKYVEVLVPGKTASLSFSLISSKNLREDVYPLYIRLEYKDEEGAEKSTEIQVGIPVVDRIRPKIVLDEFKVIPSVVYPDSNFTVQMKLKNIGNAPAKHVKIDVLVEKPGEEQPSTFGSYGQPMPSEAPKIYPVEKQSTLYFNEISNTSEGVVYFKIEDVSRGIYPLYVVISYEDENGIAYKEEMTFGVEVGAYPLLTTYIGNVWESGGKYNFEVYVVNEGKDIARSVVLEVSSNDLELFPVGQRYVGSISGRDYDSVTYQILNSTLPRGEYRIHAKVYYKDEKGQEKSFEEDLTLRIPENLIEQKTRPLWEYVLGGALMLFVIILLWRRGSD</sequence>
<dbReference type="Proteomes" id="UP000027981">
    <property type="component" value="Chromosome"/>
</dbReference>
<dbReference type="RefSeq" id="WP_048164150.1">
    <property type="nucleotide sequence ID" value="NZ_CP006019.1"/>
</dbReference>
<reference evidence="3" key="1">
    <citation type="submission" date="2013-06" db="EMBL/GenBank/DDBJ databases">
        <title>Complete Genome Sequence of Hyperthermophilic Palaeococcus pacificus DY20341T, Isolated from a Deep-Sea Hydrothermal Sediments.</title>
        <authorList>
            <person name="Zeng X."/>
            <person name="Shao Z."/>
        </authorList>
    </citation>
    <scope>NUCLEOTIDE SEQUENCE [LARGE SCALE GENOMIC DNA]</scope>
    <source>
        <strain evidence="3">DY20341</strain>
    </source>
</reference>
<keyword evidence="3" id="KW-1185">Reference proteome</keyword>
<keyword evidence="1" id="KW-0472">Membrane</keyword>
<feature type="transmembrane region" description="Helical" evidence="1">
    <location>
        <begin position="583"/>
        <end position="601"/>
    </location>
</feature>
<organism evidence="2 3">
    <name type="scientific">Palaeococcus pacificus DY20341</name>
    <dbReference type="NCBI Taxonomy" id="1343739"/>
    <lineage>
        <taxon>Archaea</taxon>
        <taxon>Methanobacteriati</taxon>
        <taxon>Methanobacteriota</taxon>
        <taxon>Thermococci</taxon>
        <taxon>Thermococcales</taxon>
        <taxon>Thermococcaceae</taxon>
        <taxon>Palaeococcus</taxon>
    </lineage>
</organism>
<dbReference type="STRING" id="1343739.PAP_00925"/>
<gene>
    <name evidence="2" type="ORF">PAP_00925</name>
</gene>
<accession>A0A075LRS6</accession>
<dbReference type="GeneID" id="24841319"/>
<proteinExistence type="predicted"/>
<dbReference type="EMBL" id="CP006019">
    <property type="protein sequence ID" value="AIF68627.1"/>
    <property type="molecule type" value="Genomic_DNA"/>
</dbReference>
<protein>
    <recommendedName>
        <fullName evidence="4">CARDB domain-containing protein</fullName>
    </recommendedName>
</protein>
<dbReference type="eggNOG" id="arCOG02079">
    <property type="taxonomic scope" value="Archaea"/>
</dbReference>
<dbReference type="HOGENOM" id="CLU_450291_0_0_2"/>
<evidence type="ECO:0000313" key="3">
    <source>
        <dbReference type="Proteomes" id="UP000027981"/>
    </source>
</evidence>
<evidence type="ECO:0000256" key="1">
    <source>
        <dbReference type="SAM" id="Phobius"/>
    </source>
</evidence>